<dbReference type="PROSITE" id="PS51671">
    <property type="entry name" value="ACT"/>
    <property type="match status" value="2"/>
</dbReference>
<keyword evidence="4" id="KW-1185">Reference proteome</keyword>
<dbReference type="InterPro" id="IPR002912">
    <property type="entry name" value="ACT_dom"/>
</dbReference>
<dbReference type="InterPro" id="IPR043971">
    <property type="entry name" value="FUZ/MON1/HPS1_longin_2"/>
</dbReference>
<dbReference type="PRINTS" id="PR01546">
    <property type="entry name" value="YEAST73DUF"/>
</dbReference>
<name>A0A0M0JXL6_9EUKA</name>
<sequence>MIKLLEYKDSYSYSTPDASYGADASYEPAETIEDKKKPKEHLKAASYFQLDVIFTAGWAGGFISIQLVGDNGLTVTKMVNIERSTRKIHTCSVSGDVGEGRAEGKASCLRRVRSREEEHDELHESEDGDEDDNEDADLNDDEWELPSAATRKPSSDGQAAPAGGASRSLYKDDERCAASRSMDNAPAPDAHLPPPFLTPTSVHEREMYAQELIHRLVHNKTTIEISWQPRSSPRSGRPVIELLCVFIDKLGSLSAIASMLASIKINIMGLSAFSTDTGIAIDTFEVDRFDESAGKSLIACMEGLAASRQVLSATVDPREERPLSSHLPSSYITSTTAQERVTHAQLFQRLVQHTSSVELSWHPLHDRPGVVLSCVFVDRRGSLSAITNTLASHGINIAGLSAFSTDTGIAIDTFEVDRFDESAAKSLISCMEGLYFSSNLPTPLMLLSASSPSHSPASSHSGSIRGGDSFVKHMTAAEAPAATELLAGHDSEDEDTLPPLAASAAAALAGGSPVAAGARLEELALERARRRYDLEDPYADKSWSLHKKHIFILSSAGKPIFSRYGDESKLAPTFGVLQALISFVSDQGDTIRYIKAGGHHIVFLMRGPLYLVAASSVGEPVQHTWRQLGILHAQIFSILTSKVESIFARNASYDARGLLGGTDRVMRSLLHSAAVEPTLLLQATPVLRMPPLVRDELAKLLLSVCAKTDVLFGVLVAHNHLVTLLRPKRTALHPDDLLLVMNTVGSSFSFREDEVWLPICLPKYNAAGFLYGHVSFVLPELCLVLLTPKADGFGVVAECRAQFVARLEHQNDFRASILASLAQPQYSIDQLGVPEVRHYLFRVPASVAGLEQYTAPRTGCHAGPQSPYHDTSSVRRLMRHYMLAHDRVHHTSGKGPLREYMQLSEDEMTIVWTSAKTDGLGELYAVFSPLVSKPVAYAACHKLLRKLKKEMPQLLMLHAAVK</sequence>
<dbReference type="Pfam" id="PF19036">
    <property type="entry name" value="Fuz_longin_1"/>
    <property type="match status" value="1"/>
</dbReference>
<dbReference type="AlphaFoldDB" id="A0A0M0JXL6"/>
<dbReference type="InterPro" id="IPR045865">
    <property type="entry name" value="ACT-like_dom_sf"/>
</dbReference>
<dbReference type="GO" id="GO:0016192">
    <property type="term" value="P:vesicle-mediated transport"/>
    <property type="evidence" value="ECO:0007669"/>
    <property type="project" value="InterPro"/>
</dbReference>
<feature type="compositionally biased region" description="Acidic residues" evidence="1">
    <location>
        <begin position="123"/>
        <end position="144"/>
    </location>
</feature>
<comment type="caution">
    <text evidence="3">The sequence shown here is derived from an EMBL/GenBank/DDBJ whole genome shotgun (WGS) entry which is preliminary data.</text>
</comment>
<dbReference type="GO" id="GO:0006623">
    <property type="term" value="P:protein targeting to vacuole"/>
    <property type="evidence" value="ECO:0007669"/>
    <property type="project" value="InterPro"/>
</dbReference>
<dbReference type="Pfam" id="PF19038">
    <property type="entry name" value="Fuz_longin_3"/>
    <property type="match status" value="1"/>
</dbReference>
<evidence type="ECO:0000313" key="4">
    <source>
        <dbReference type="Proteomes" id="UP000037460"/>
    </source>
</evidence>
<dbReference type="Pfam" id="PF01842">
    <property type="entry name" value="ACT"/>
    <property type="match status" value="1"/>
</dbReference>
<dbReference type="PANTHER" id="PTHR13027">
    <property type="entry name" value="SAND PROTEIN-RELATED"/>
    <property type="match status" value="1"/>
</dbReference>
<dbReference type="OrthoDB" id="272411at2759"/>
<feature type="domain" description="ACT" evidence="2">
    <location>
        <begin position="241"/>
        <end position="318"/>
    </location>
</feature>
<evidence type="ECO:0000313" key="3">
    <source>
        <dbReference type="EMBL" id="KOO31406.1"/>
    </source>
</evidence>
<feature type="region of interest" description="Disordered" evidence="1">
    <location>
        <begin position="93"/>
        <end position="175"/>
    </location>
</feature>
<evidence type="ECO:0000259" key="2">
    <source>
        <dbReference type="PROSITE" id="PS51671"/>
    </source>
</evidence>
<feature type="domain" description="ACT" evidence="2">
    <location>
        <begin position="371"/>
        <end position="445"/>
    </location>
</feature>
<dbReference type="InterPro" id="IPR004353">
    <property type="entry name" value="Mon1"/>
</dbReference>
<evidence type="ECO:0000256" key="1">
    <source>
        <dbReference type="SAM" id="MobiDB-lite"/>
    </source>
</evidence>
<dbReference type="PANTHER" id="PTHR13027:SF7">
    <property type="entry name" value="VACUOLAR FUSION PROTEIN MON1 HOMOLOG"/>
    <property type="match status" value="1"/>
</dbReference>
<proteinExistence type="predicted"/>
<dbReference type="SUPFAM" id="SSF55021">
    <property type="entry name" value="ACT-like"/>
    <property type="match status" value="2"/>
</dbReference>
<dbReference type="InterPro" id="IPR043972">
    <property type="entry name" value="FUZ/MON1/HPS1_longin_1"/>
</dbReference>
<reference evidence="4" key="1">
    <citation type="journal article" date="2015" name="PLoS Genet.">
        <title>Genome Sequence and Transcriptome Analyses of Chrysochromulina tobin: Metabolic Tools for Enhanced Algal Fitness in the Prominent Order Prymnesiales (Haptophyceae).</title>
        <authorList>
            <person name="Hovde B.T."/>
            <person name="Deodato C.R."/>
            <person name="Hunsperger H.M."/>
            <person name="Ryken S.A."/>
            <person name="Yost W."/>
            <person name="Jha R.K."/>
            <person name="Patterson J."/>
            <person name="Monnat R.J. Jr."/>
            <person name="Barlow S.B."/>
            <person name="Starkenburg S.R."/>
            <person name="Cattolico R.A."/>
        </authorList>
    </citation>
    <scope>NUCLEOTIDE SEQUENCE</scope>
    <source>
        <strain evidence="4">CCMP291</strain>
    </source>
</reference>
<accession>A0A0M0JXL6</accession>
<organism evidence="3 4">
    <name type="scientific">Chrysochromulina tobinii</name>
    <dbReference type="NCBI Taxonomy" id="1460289"/>
    <lineage>
        <taxon>Eukaryota</taxon>
        <taxon>Haptista</taxon>
        <taxon>Haptophyta</taxon>
        <taxon>Prymnesiophyceae</taxon>
        <taxon>Prymnesiales</taxon>
        <taxon>Chrysochromulinaceae</taxon>
        <taxon>Chrysochromulina</taxon>
    </lineage>
</organism>
<dbReference type="Proteomes" id="UP000037460">
    <property type="component" value="Unassembled WGS sequence"/>
</dbReference>
<gene>
    <name evidence="3" type="ORF">Ctob_001825</name>
</gene>
<dbReference type="Pfam" id="PF19037">
    <property type="entry name" value="Fuz_longin_2"/>
    <property type="match status" value="1"/>
</dbReference>
<protein>
    <submittedName>
        <fullName evidence="3">Vacuolar fusion protein mon1-like a</fullName>
    </submittedName>
</protein>
<dbReference type="InterPro" id="IPR043970">
    <property type="entry name" value="FUZ/MON1/HPS1_longin_3"/>
</dbReference>
<dbReference type="EMBL" id="JWZX01002021">
    <property type="protein sequence ID" value="KOO31406.1"/>
    <property type="molecule type" value="Genomic_DNA"/>
</dbReference>